<dbReference type="EMBL" id="SUTE01000056">
    <property type="protein sequence ID" value="MBE6505527.1"/>
    <property type="molecule type" value="Genomic_DNA"/>
</dbReference>
<feature type="transmembrane region" description="Helical" evidence="2">
    <location>
        <begin position="260"/>
        <end position="282"/>
    </location>
</feature>
<evidence type="ECO:0000313" key="3">
    <source>
        <dbReference type="EMBL" id="MBE6505527.1"/>
    </source>
</evidence>
<dbReference type="GO" id="GO:0015297">
    <property type="term" value="F:antiporter activity"/>
    <property type="evidence" value="ECO:0007669"/>
    <property type="project" value="InterPro"/>
</dbReference>
<dbReference type="AlphaFoldDB" id="A0A8T3VCQ8"/>
<proteinExistence type="predicted"/>
<reference evidence="3" key="1">
    <citation type="submission" date="2019-04" db="EMBL/GenBank/DDBJ databases">
        <title>Evolution of Biomass-Degrading Anaerobic Consortia Revealed by Metagenomics.</title>
        <authorList>
            <person name="Peng X."/>
        </authorList>
    </citation>
    <scope>NUCLEOTIDE SEQUENCE</scope>
    <source>
        <strain evidence="3">SIG12</strain>
    </source>
</reference>
<comment type="caution">
    <text evidence="3">The sequence shown here is derived from an EMBL/GenBank/DDBJ whole genome shotgun (WGS) entry which is preliminary data.</text>
</comment>
<evidence type="ECO:0000256" key="1">
    <source>
        <dbReference type="ARBA" id="ARBA00022448"/>
    </source>
</evidence>
<dbReference type="PANTHER" id="PTHR43298:SF2">
    <property type="entry name" value="FMN_FAD EXPORTER YEEO-RELATED"/>
    <property type="match status" value="1"/>
</dbReference>
<feature type="transmembrane region" description="Helical" evidence="2">
    <location>
        <begin position="160"/>
        <end position="186"/>
    </location>
</feature>
<dbReference type="InterPro" id="IPR050222">
    <property type="entry name" value="MATE_MdtK"/>
</dbReference>
<feature type="transmembrane region" description="Helical" evidence="2">
    <location>
        <begin position="198"/>
        <end position="217"/>
    </location>
</feature>
<feature type="transmembrane region" description="Helical" evidence="2">
    <location>
        <begin position="72"/>
        <end position="92"/>
    </location>
</feature>
<dbReference type="Proteomes" id="UP000762703">
    <property type="component" value="Unassembled WGS sequence"/>
</dbReference>
<protein>
    <submittedName>
        <fullName evidence="3">Uncharacterized protein</fullName>
    </submittedName>
</protein>
<dbReference type="GO" id="GO:0005886">
    <property type="term" value="C:plasma membrane"/>
    <property type="evidence" value="ECO:0007669"/>
    <property type="project" value="TreeGrafter"/>
</dbReference>
<organism evidence="3 4">
    <name type="scientific">Methanobrevibacter millerae</name>
    <dbReference type="NCBI Taxonomy" id="230361"/>
    <lineage>
        <taxon>Archaea</taxon>
        <taxon>Methanobacteriati</taxon>
        <taxon>Methanobacteriota</taxon>
        <taxon>Methanomada group</taxon>
        <taxon>Methanobacteria</taxon>
        <taxon>Methanobacteriales</taxon>
        <taxon>Methanobacteriaceae</taxon>
        <taxon>Methanobrevibacter</taxon>
    </lineage>
</organism>
<name>A0A8T3VCQ8_9EURY</name>
<dbReference type="GO" id="GO:0042910">
    <property type="term" value="F:xenobiotic transmembrane transporter activity"/>
    <property type="evidence" value="ECO:0007669"/>
    <property type="project" value="InterPro"/>
</dbReference>
<dbReference type="InterPro" id="IPR002528">
    <property type="entry name" value="MATE_fam"/>
</dbReference>
<keyword evidence="2" id="KW-0812">Transmembrane</keyword>
<evidence type="ECO:0000256" key="2">
    <source>
        <dbReference type="SAM" id="Phobius"/>
    </source>
</evidence>
<feature type="transmembrane region" description="Helical" evidence="2">
    <location>
        <begin position="229"/>
        <end position="248"/>
    </location>
</feature>
<evidence type="ECO:0000313" key="4">
    <source>
        <dbReference type="Proteomes" id="UP000762703"/>
    </source>
</evidence>
<keyword evidence="2" id="KW-0472">Membrane</keyword>
<feature type="transmembrane region" description="Helical" evidence="2">
    <location>
        <begin position="38"/>
        <end position="60"/>
    </location>
</feature>
<accession>A0A8T3VCQ8</accession>
<dbReference type="Pfam" id="PF01554">
    <property type="entry name" value="MatE"/>
    <property type="match status" value="1"/>
</dbReference>
<dbReference type="PANTHER" id="PTHR43298">
    <property type="entry name" value="MULTIDRUG RESISTANCE PROTEIN NORM-RELATED"/>
    <property type="match status" value="1"/>
</dbReference>
<keyword evidence="1" id="KW-0813">Transport</keyword>
<gene>
    <name evidence="3" type="ORF">E7Z73_07300</name>
</gene>
<keyword evidence="2" id="KW-1133">Transmembrane helix</keyword>
<sequence length="296" mass="33814">MSGRGKFQDSNSCYHIFKHFKFGIGPFIHIYFQIRYFSAAYATIVSSLTSVIIFFFFYLSKRTKVPLSLKYFKFRLIIFFEIFKVVVPNFLIDSLWCISALFINSILVRQVGPVGIVLYSASNKVLELLVSPVRGFGRGLMSVSGHLFGAKKFDELKEMYLYVLKISVISSFIISITFLLLSDLIFKSFFAINMETSVMWISIFGVIVLVAIPFSSISAKMLDGFGKSYFSLLFLILKMGLQEGSILALEKIFDFGGCVLIGITLTEIVFSAVYFIFLNYLFKKFKNKEDYVVLRE</sequence>